<evidence type="ECO:0000256" key="5">
    <source>
        <dbReference type="ARBA" id="ARBA00023136"/>
    </source>
</evidence>
<keyword evidence="6 7" id="KW-0998">Cell outer membrane</keyword>
<dbReference type="NCBIfam" id="TIGR04056">
    <property type="entry name" value="OMP_RagA_SusC"/>
    <property type="match status" value="1"/>
</dbReference>
<dbReference type="Proteomes" id="UP000223913">
    <property type="component" value="Unassembled WGS sequence"/>
</dbReference>
<dbReference type="EMBL" id="PDUD01000027">
    <property type="protein sequence ID" value="PHN04124.1"/>
    <property type="molecule type" value="Genomic_DNA"/>
</dbReference>
<dbReference type="Gene3D" id="2.40.170.20">
    <property type="entry name" value="TonB-dependent receptor, beta-barrel domain"/>
    <property type="match status" value="1"/>
</dbReference>
<comment type="similarity">
    <text evidence="7">Belongs to the TonB-dependent receptor family.</text>
</comment>
<dbReference type="NCBIfam" id="TIGR04057">
    <property type="entry name" value="SusC_RagA_signa"/>
    <property type="match status" value="1"/>
</dbReference>
<keyword evidence="5 7" id="KW-0472">Membrane</keyword>
<dbReference type="GO" id="GO:0009279">
    <property type="term" value="C:cell outer membrane"/>
    <property type="evidence" value="ECO:0007669"/>
    <property type="project" value="UniProtKB-SubCell"/>
</dbReference>
<accession>A0A2D0N6K1</accession>
<dbReference type="OrthoDB" id="9768177at2"/>
<dbReference type="Pfam" id="PF13715">
    <property type="entry name" value="CarbopepD_reg_2"/>
    <property type="match status" value="1"/>
</dbReference>
<reference evidence="10 11" key="1">
    <citation type="submission" date="2017-10" db="EMBL/GenBank/DDBJ databases">
        <title>The draft genome sequence of Lewinella nigricans NBRC 102662.</title>
        <authorList>
            <person name="Wang K."/>
        </authorList>
    </citation>
    <scope>NUCLEOTIDE SEQUENCE [LARGE SCALE GENOMIC DNA]</scope>
    <source>
        <strain evidence="10 11">NBRC 102662</strain>
    </source>
</reference>
<evidence type="ECO:0000256" key="2">
    <source>
        <dbReference type="ARBA" id="ARBA00022448"/>
    </source>
</evidence>
<keyword evidence="11" id="KW-1185">Reference proteome</keyword>
<protein>
    <submittedName>
        <fullName evidence="10">SusC/RagA family TonB-linked outer membrane protein</fullName>
    </submittedName>
</protein>
<evidence type="ECO:0000256" key="4">
    <source>
        <dbReference type="ARBA" id="ARBA00022692"/>
    </source>
</evidence>
<evidence type="ECO:0000256" key="6">
    <source>
        <dbReference type="ARBA" id="ARBA00023237"/>
    </source>
</evidence>
<dbReference type="AlphaFoldDB" id="A0A2D0N6K1"/>
<dbReference type="InterPro" id="IPR023996">
    <property type="entry name" value="TonB-dep_OMP_SusC/RagA"/>
</dbReference>
<sequence>MNHKSKPMKWLSIGLIALCVSIQLNAQRIVTGVITDTDGVALIGVNVLEQGTSNGTITDLDGKFSLQVAGPNSVLQITYTGLQPISLPVGNDNNFNIEMEEDAQLLGEVVVSALGYETRKDESGSTSSVIGTEQIQRSGEAMVLNSLAAKASNVEILSTNGDPGAGVNFRIRGANTIEGSSNPLIIVDGIPISNSTIYTGGASLTGSRSGGVSQQSRLNDLNPADIESIQVLKGASAASLWGSRAANGVLVITTKNGKSGRPKITYSASLSLDEVSERMPMQNTYGKGRDGVYDERSSRAEAWGDRIADRAGGADDVDQSGEYFEAADGTLYYPLANRNVKNSRETFVDENWNSVFQTGHFLQHDLSISGGTERATFYFSLGRIDQDGIIRGSEYNKTNIRLNNKMIFNDWLSMSTKAGYISSHGNRIQQNSNTSGLLLGLLRTPPDFDQRDYIGTYYNDDGVATPRAHRSYRNLLGSSINPGYTNPLWSLYEQKNTTDVDRFIVSSELNATPNSWLTFTLRGGVDSYSDRRITFFPIGSADSDTRNGAYGEDVVAETEINFDAIARGNFKLADKIGLTATVGWNINDRSRDINESLLQGFLVNSTKITTDLNTASEASSISKTRRLIRSNRGYGVLAFDLFDRLFINVSGATEAVSSVDGNFFYPSIDGAWQFVKSSNKDLLSFGKLRASWGQVGIQPFAHRGQTLPEGGFAYSTYSDGVSINQFGGGFRIDNTGNDPNLRPELKTEWEIGTDLRFFSDKLSLNMTYYQNEIKDMLLFVETSPSSGFEQIYTNAGSMENKGFETEIDYLAVQNNDWNINVFGNFATNENLVTDLKGVTSVDIGAGQSVSSRAVVGEPLGVLWSTSAQRNPDGSYVLNDNGFPIITSSEGIVGDPNPDWRAGLGFAVSWKKLTLSALFDHQQGGDFSFRTLFVLGRFGTTAETAVETMLEQDIVNYDGDIFPAGTLVRGNIYDFGGGPVLRDEAWYRTGPGGGFGDGKIYEFGIYDATNTRLRELSLSYTLDSPWFRNKTKISGITFTATGRNLFLWDNLEGIDPQVNQFGVGNSRGLDYFTNPSTKSVLFSLRITY</sequence>
<dbReference type="Gene3D" id="2.170.130.10">
    <property type="entry name" value="TonB-dependent receptor, plug domain"/>
    <property type="match status" value="1"/>
</dbReference>
<dbReference type="SUPFAM" id="SSF56935">
    <property type="entry name" value="Porins"/>
    <property type="match status" value="1"/>
</dbReference>
<gene>
    <name evidence="10" type="ORF">CRP01_23290</name>
</gene>
<keyword evidence="4 7" id="KW-0812">Transmembrane</keyword>
<dbReference type="SUPFAM" id="SSF49464">
    <property type="entry name" value="Carboxypeptidase regulatory domain-like"/>
    <property type="match status" value="1"/>
</dbReference>
<keyword evidence="2 7" id="KW-0813">Transport</keyword>
<dbReference type="InterPro" id="IPR036942">
    <property type="entry name" value="Beta-barrel_TonB_sf"/>
</dbReference>
<feature type="chain" id="PRO_5012948812" evidence="8">
    <location>
        <begin position="27"/>
        <end position="1087"/>
    </location>
</feature>
<comment type="caution">
    <text evidence="10">The sequence shown here is derived from an EMBL/GenBank/DDBJ whole genome shotgun (WGS) entry which is preliminary data.</text>
</comment>
<evidence type="ECO:0000259" key="9">
    <source>
        <dbReference type="Pfam" id="PF07715"/>
    </source>
</evidence>
<evidence type="ECO:0000256" key="1">
    <source>
        <dbReference type="ARBA" id="ARBA00004571"/>
    </source>
</evidence>
<dbReference type="PROSITE" id="PS52016">
    <property type="entry name" value="TONB_DEPENDENT_REC_3"/>
    <property type="match status" value="1"/>
</dbReference>
<evidence type="ECO:0000313" key="10">
    <source>
        <dbReference type="EMBL" id="PHN04124.1"/>
    </source>
</evidence>
<evidence type="ECO:0000256" key="3">
    <source>
        <dbReference type="ARBA" id="ARBA00022452"/>
    </source>
</evidence>
<dbReference type="InterPro" id="IPR012910">
    <property type="entry name" value="Plug_dom"/>
</dbReference>
<keyword evidence="3 7" id="KW-1134">Transmembrane beta strand</keyword>
<evidence type="ECO:0000313" key="11">
    <source>
        <dbReference type="Proteomes" id="UP000223913"/>
    </source>
</evidence>
<keyword evidence="8" id="KW-0732">Signal</keyword>
<evidence type="ECO:0000256" key="8">
    <source>
        <dbReference type="SAM" id="SignalP"/>
    </source>
</evidence>
<dbReference type="InterPro" id="IPR008969">
    <property type="entry name" value="CarboxyPept-like_regulatory"/>
</dbReference>
<dbReference type="InterPro" id="IPR039426">
    <property type="entry name" value="TonB-dep_rcpt-like"/>
</dbReference>
<name>A0A2D0N6K1_FLAN2</name>
<dbReference type="InterPro" id="IPR023997">
    <property type="entry name" value="TonB-dep_OMP_SusC/RagA_CS"/>
</dbReference>
<feature type="domain" description="TonB-dependent receptor plug" evidence="9">
    <location>
        <begin position="120"/>
        <end position="249"/>
    </location>
</feature>
<dbReference type="InterPro" id="IPR037066">
    <property type="entry name" value="Plug_dom_sf"/>
</dbReference>
<evidence type="ECO:0000256" key="7">
    <source>
        <dbReference type="PROSITE-ProRule" id="PRU01360"/>
    </source>
</evidence>
<comment type="subcellular location">
    <subcellularLocation>
        <location evidence="1 7">Cell outer membrane</location>
        <topology evidence="1 7">Multi-pass membrane protein</topology>
    </subcellularLocation>
</comment>
<proteinExistence type="inferred from homology"/>
<feature type="signal peptide" evidence="8">
    <location>
        <begin position="1"/>
        <end position="26"/>
    </location>
</feature>
<organism evidence="10 11">
    <name type="scientific">Flavilitoribacter nigricans (strain ATCC 23147 / DSM 23189 / NBRC 102662 / NCIMB 1420 / SS-2)</name>
    <name type="common">Lewinella nigricans</name>
    <dbReference type="NCBI Taxonomy" id="1122177"/>
    <lineage>
        <taxon>Bacteria</taxon>
        <taxon>Pseudomonadati</taxon>
        <taxon>Bacteroidota</taxon>
        <taxon>Saprospiria</taxon>
        <taxon>Saprospirales</taxon>
        <taxon>Lewinellaceae</taxon>
        <taxon>Flavilitoribacter</taxon>
    </lineage>
</organism>
<dbReference type="Pfam" id="PF07715">
    <property type="entry name" value="Plug"/>
    <property type="match status" value="1"/>
</dbReference>